<evidence type="ECO:0000256" key="1">
    <source>
        <dbReference type="SAM" id="MobiDB-lite"/>
    </source>
</evidence>
<name>A0AAV7KUL7_PLEWA</name>
<comment type="caution">
    <text evidence="2">The sequence shown here is derived from an EMBL/GenBank/DDBJ whole genome shotgun (WGS) entry which is preliminary data.</text>
</comment>
<feature type="compositionally biased region" description="Basic and acidic residues" evidence="1">
    <location>
        <begin position="35"/>
        <end position="46"/>
    </location>
</feature>
<proteinExistence type="predicted"/>
<evidence type="ECO:0000313" key="2">
    <source>
        <dbReference type="EMBL" id="KAJ1082004.1"/>
    </source>
</evidence>
<protein>
    <submittedName>
        <fullName evidence="2">Uncharacterized protein</fullName>
    </submittedName>
</protein>
<evidence type="ECO:0000313" key="3">
    <source>
        <dbReference type="Proteomes" id="UP001066276"/>
    </source>
</evidence>
<feature type="region of interest" description="Disordered" evidence="1">
    <location>
        <begin position="80"/>
        <end position="111"/>
    </location>
</feature>
<feature type="region of interest" description="Disordered" evidence="1">
    <location>
        <begin position="143"/>
        <end position="179"/>
    </location>
</feature>
<sequence length="179" mass="18981">MQYAGREQQPAMHQVSAGGKEGEYLDPTEQQRSLRVSDDPGREDRGLTAFVGDSVPTLEILSADVEIACICVNQHCSLDRPEASAPGAAPAGESEHGGVRSGHRDATEAGGGSQIACVGAGLHCGLDRPGAGTLRSGPGWRVGSRRCLAGTQGRRGVRRRETDAVLQRVPEGRSWRDKR</sequence>
<accession>A0AAV7KUL7</accession>
<dbReference type="Proteomes" id="UP001066276">
    <property type="component" value="Chromosome 12"/>
</dbReference>
<dbReference type="EMBL" id="JANPWB010000016">
    <property type="protein sequence ID" value="KAJ1082004.1"/>
    <property type="molecule type" value="Genomic_DNA"/>
</dbReference>
<feature type="region of interest" description="Disordered" evidence="1">
    <location>
        <begin position="1"/>
        <end position="48"/>
    </location>
</feature>
<organism evidence="2 3">
    <name type="scientific">Pleurodeles waltl</name>
    <name type="common">Iberian ribbed newt</name>
    <dbReference type="NCBI Taxonomy" id="8319"/>
    <lineage>
        <taxon>Eukaryota</taxon>
        <taxon>Metazoa</taxon>
        <taxon>Chordata</taxon>
        <taxon>Craniata</taxon>
        <taxon>Vertebrata</taxon>
        <taxon>Euteleostomi</taxon>
        <taxon>Amphibia</taxon>
        <taxon>Batrachia</taxon>
        <taxon>Caudata</taxon>
        <taxon>Salamandroidea</taxon>
        <taxon>Salamandridae</taxon>
        <taxon>Pleurodelinae</taxon>
        <taxon>Pleurodeles</taxon>
    </lineage>
</organism>
<feature type="compositionally biased region" description="Basic and acidic residues" evidence="1">
    <location>
        <begin position="170"/>
        <end position="179"/>
    </location>
</feature>
<keyword evidence="3" id="KW-1185">Reference proteome</keyword>
<feature type="compositionally biased region" description="Low complexity" evidence="1">
    <location>
        <begin position="83"/>
        <end position="92"/>
    </location>
</feature>
<feature type="compositionally biased region" description="Basic and acidic residues" evidence="1">
    <location>
        <begin position="93"/>
        <end position="107"/>
    </location>
</feature>
<dbReference type="AlphaFoldDB" id="A0AAV7KUL7"/>
<gene>
    <name evidence="2" type="ORF">NDU88_002176</name>
</gene>
<reference evidence="2" key="1">
    <citation type="journal article" date="2022" name="bioRxiv">
        <title>Sequencing and chromosome-scale assembly of the giantPleurodeles waltlgenome.</title>
        <authorList>
            <person name="Brown T."/>
            <person name="Elewa A."/>
            <person name="Iarovenko S."/>
            <person name="Subramanian E."/>
            <person name="Araus A.J."/>
            <person name="Petzold A."/>
            <person name="Susuki M."/>
            <person name="Suzuki K.-i.T."/>
            <person name="Hayashi T."/>
            <person name="Toyoda A."/>
            <person name="Oliveira C."/>
            <person name="Osipova E."/>
            <person name="Leigh N.D."/>
            <person name="Simon A."/>
            <person name="Yun M.H."/>
        </authorList>
    </citation>
    <scope>NUCLEOTIDE SEQUENCE</scope>
    <source>
        <strain evidence="2">20211129_DDA</strain>
        <tissue evidence="2">Liver</tissue>
    </source>
</reference>